<dbReference type="AlphaFoldDB" id="A0A6L6IGD2"/>
<evidence type="ECO:0008006" key="5">
    <source>
        <dbReference type="Google" id="ProtNLM"/>
    </source>
</evidence>
<dbReference type="InterPro" id="IPR036390">
    <property type="entry name" value="WH_DNA-bd_sf"/>
</dbReference>
<dbReference type="Pfam" id="PF04703">
    <property type="entry name" value="FaeA"/>
    <property type="match status" value="1"/>
</dbReference>
<reference evidence="3 4" key="1">
    <citation type="submission" date="2019-11" db="EMBL/GenBank/DDBJ databases">
        <title>Escherichia alba sp. nov. isolated from the gut of plastic-eating superworms Zophobas atratus.</title>
        <authorList>
            <person name="Yang Y."/>
        </authorList>
    </citation>
    <scope>NUCLEOTIDE SEQUENCE [LARGE SCALE GENOMIC DNA]</scope>
    <source>
        <strain evidence="4">BIT-B35</strain>
    </source>
</reference>
<dbReference type="Proteomes" id="UP000477739">
    <property type="component" value="Unassembled WGS sequence"/>
</dbReference>
<proteinExistence type="predicted"/>
<evidence type="ECO:0000313" key="4">
    <source>
        <dbReference type="Proteomes" id="UP000477739"/>
    </source>
</evidence>
<name>A0A6L6IGD2_9ENTR</name>
<dbReference type="SUPFAM" id="SSF46785">
    <property type="entry name" value="Winged helix' DNA-binding domain"/>
    <property type="match status" value="1"/>
</dbReference>
<dbReference type="OrthoDB" id="6631767at2"/>
<evidence type="ECO:0000313" key="3">
    <source>
        <dbReference type="EMBL" id="MTH44957.1"/>
    </source>
</evidence>
<sequence length="89" mass="10375">MPGTELRDKLSINDKMVIVSLKEIYKNRVINSSQPPTWISTRDIAEHCNINIYRARYALLKLEARGIVAKQTNKSKNHSWRPVEDHFLL</sequence>
<keyword evidence="1" id="KW-0805">Transcription regulation</keyword>
<keyword evidence="4" id="KW-1185">Reference proteome</keyword>
<dbReference type="Gene3D" id="1.10.10.10">
    <property type="entry name" value="Winged helix-like DNA-binding domain superfamily/Winged helix DNA-binding domain"/>
    <property type="match status" value="1"/>
</dbReference>
<keyword evidence="2" id="KW-0804">Transcription</keyword>
<dbReference type="EMBL" id="WMJZ01000001">
    <property type="protein sequence ID" value="MTH44957.1"/>
    <property type="molecule type" value="Genomic_DNA"/>
</dbReference>
<dbReference type="GO" id="GO:0006355">
    <property type="term" value="P:regulation of DNA-templated transcription"/>
    <property type="evidence" value="ECO:0007669"/>
    <property type="project" value="InterPro"/>
</dbReference>
<comment type="caution">
    <text evidence="3">The sequence shown here is derived from an EMBL/GenBank/DDBJ whole genome shotgun (WGS) entry which is preliminary data.</text>
</comment>
<accession>A0A6L6IGD2</accession>
<dbReference type="InterPro" id="IPR006793">
    <property type="entry name" value="FaeA"/>
</dbReference>
<gene>
    <name evidence="3" type="ORF">GJV78_01480</name>
</gene>
<organism evidence="3 4">
    <name type="scientific">Intestinirhabdus alba</name>
    <dbReference type="NCBI Taxonomy" id="2899544"/>
    <lineage>
        <taxon>Bacteria</taxon>
        <taxon>Pseudomonadati</taxon>
        <taxon>Pseudomonadota</taxon>
        <taxon>Gammaproteobacteria</taxon>
        <taxon>Enterobacterales</taxon>
        <taxon>Enterobacteriaceae</taxon>
        <taxon>Intestinirhabdus</taxon>
    </lineage>
</organism>
<evidence type="ECO:0000256" key="2">
    <source>
        <dbReference type="ARBA" id="ARBA00023163"/>
    </source>
</evidence>
<dbReference type="RefSeq" id="WP_155106644.1">
    <property type="nucleotide sequence ID" value="NZ_WMJZ01000001.1"/>
</dbReference>
<evidence type="ECO:0000256" key="1">
    <source>
        <dbReference type="ARBA" id="ARBA00023015"/>
    </source>
</evidence>
<dbReference type="InterPro" id="IPR036388">
    <property type="entry name" value="WH-like_DNA-bd_sf"/>
</dbReference>
<protein>
    <recommendedName>
        <fullName evidence="5">FaeA-like family protein</fullName>
    </recommendedName>
</protein>